<organism evidence="1 2">
    <name type="scientific">Paramecium primaurelia</name>
    <dbReference type="NCBI Taxonomy" id="5886"/>
    <lineage>
        <taxon>Eukaryota</taxon>
        <taxon>Sar</taxon>
        <taxon>Alveolata</taxon>
        <taxon>Ciliophora</taxon>
        <taxon>Intramacronucleata</taxon>
        <taxon>Oligohymenophorea</taxon>
        <taxon>Peniculida</taxon>
        <taxon>Parameciidae</taxon>
        <taxon>Paramecium</taxon>
    </lineage>
</organism>
<dbReference type="OMA" id="QCKFLQF"/>
<sequence length="130" mass="15954">MQRYIQQQNKQTYLIHKRRLSDIQQRKSSLPKLDKTIDSYKQNRYIAARKQEINRWEGIMKQNKKLLHKLNNVESTFQKSVILTKNIFVFKIIHSQCKFLQFEKINRIKRKQKKRKCQNANQIIINYIYI</sequence>
<gene>
    <name evidence="1" type="ORF">PPRIM_AZ9-3.1.T1520104</name>
</gene>
<evidence type="ECO:0000313" key="1">
    <source>
        <dbReference type="EMBL" id="CAD8112713.1"/>
    </source>
</evidence>
<name>A0A8S1QBB4_PARPR</name>
<dbReference type="EMBL" id="CAJJDM010000157">
    <property type="protein sequence ID" value="CAD8112713.1"/>
    <property type="molecule type" value="Genomic_DNA"/>
</dbReference>
<evidence type="ECO:0000313" key="2">
    <source>
        <dbReference type="Proteomes" id="UP000688137"/>
    </source>
</evidence>
<comment type="caution">
    <text evidence="1">The sequence shown here is derived from an EMBL/GenBank/DDBJ whole genome shotgun (WGS) entry which is preliminary data.</text>
</comment>
<proteinExistence type="predicted"/>
<accession>A0A8S1QBB4</accession>
<reference evidence="1" key="1">
    <citation type="submission" date="2021-01" db="EMBL/GenBank/DDBJ databases">
        <authorList>
            <consortium name="Genoscope - CEA"/>
            <person name="William W."/>
        </authorList>
    </citation>
    <scope>NUCLEOTIDE SEQUENCE</scope>
</reference>
<dbReference type="AlphaFoldDB" id="A0A8S1QBB4"/>
<keyword evidence="2" id="KW-1185">Reference proteome</keyword>
<protein>
    <submittedName>
        <fullName evidence="1">Uncharacterized protein</fullName>
    </submittedName>
</protein>
<dbReference type="Proteomes" id="UP000688137">
    <property type="component" value="Unassembled WGS sequence"/>
</dbReference>